<keyword evidence="2" id="KW-1133">Transmembrane helix</keyword>
<reference evidence="3 4" key="1">
    <citation type="journal article" date="2016" name="Nat. Commun.">
        <title>Thousands of microbial genomes shed light on interconnected biogeochemical processes in an aquifer system.</title>
        <authorList>
            <person name="Anantharaman K."/>
            <person name="Brown C.T."/>
            <person name="Hug L.A."/>
            <person name="Sharon I."/>
            <person name="Castelle C.J."/>
            <person name="Probst A.J."/>
            <person name="Thomas B.C."/>
            <person name="Singh A."/>
            <person name="Wilkins M.J."/>
            <person name="Karaoz U."/>
            <person name="Brodie E.L."/>
            <person name="Williams K.H."/>
            <person name="Hubbard S.S."/>
            <person name="Banfield J.F."/>
        </authorList>
    </citation>
    <scope>NUCLEOTIDE SEQUENCE [LARGE SCALE GENOMIC DNA]</scope>
</reference>
<evidence type="ECO:0000256" key="2">
    <source>
        <dbReference type="SAM" id="Phobius"/>
    </source>
</evidence>
<evidence type="ECO:0008006" key="5">
    <source>
        <dbReference type="Google" id="ProtNLM"/>
    </source>
</evidence>
<keyword evidence="1" id="KW-0175">Coiled coil</keyword>
<gene>
    <name evidence="3" type="ORF">A2738_03125</name>
</gene>
<dbReference type="Proteomes" id="UP000178235">
    <property type="component" value="Unassembled WGS sequence"/>
</dbReference>
<comment type="caution">
    <text evidence="3">The sequence shown here is derived from an EMBL/GenBank/DDBJ whole genome shotgun (WGS) entry which is preliminary data.</text>
</comment>
<accession>A0A1F6VE47</accession>
<evidence type="ECO:0000313" key="4">
    <source>
        <dbReference type="Proteomes" id="UP000178235"/>
    </source>
</evidence>
<feature type="transmembrane region" description="Helical" evidence="2">
    <location>
        <begin position="6"/>
        <end position="30"/>
    </location>
</feature>
<organism evidence="3 4">
    <name type="scientific">Candidatus Nomurabacteria bacterium RIFCSPHIGHO2_01_FULL_42_15</name>
    <dbReference type="NCBI Taxonomy" id="1801742"/>
    <lineage>
        <taxon>Bacteria</taxon>
        <taxon>Candidatus Nomuraibacteriota</taxon>
    </lineage>
</organism>
<feature type="coiled-coil region" evidence="1">
    <location>
        <begin position="44"/>
        <end position="78"/>
    </location>
</feature>
<name>A0A1F6VE47_9BACT</name>
<keyword evidence="2" id="KW-0472">Membrane</keyword>
<evidence type="ECO:0000313" key="3">
    <source>
        <dbReference type="EMBL" id="OGI67849.1"/>
    </source>
</evidence>
<protein>
    <recommendedName>
        <fullName evidence="5">DUF4446 domain-containing protein</fullName>
    </recommendedName>
</protein>
<sequence length="159" mass="18058">MDIKQGGIFILAFLVFTFIAILVGAIWVIVTEKRLKRFFLGKKAKDLEDTIESLEKDIAELKSARSEIQKNITEINAKLKKSIRGLETIRFNPFPDQGSNQSFAIGMLNEEGDGVVLSSLYSRDRMSIFAKPIKNSKSEYELSVEEREALEKAKERQVL</sequence>
<dbReference type="EMBL" id="MFTS01000008">
    <property type="protein sequence ID" value="OGI67849.1"/>
    <property type="molecule type" value="Genomic_DNA"/>
</dbReference>
<dbReference type="Pfam" id="PF14584">
    <property type="entry name" value="DUF4446"/>
    <property type="match status" value="1"/>
</dbReference>
<keyword evidence="2" id="KW-0812">Transmembrane</keyword>
<dbReference type="InterPro" id="IPR027981">
    <property type="entry name" value="DUF4446"/>
</dbReference>
<proteinExistence type="predicted"/>
<dbReference type="AlphaFoldDB" id="A0A1F6VE47"/>
<evidence type="ECO:0000256" key="1">
    <source>
        <dbReference type="SAM" id="Coils"/>
    </source>
</evidence>